<dbReference type="AlphaFoldDB" id="A0A9W4CZF5"/>
<protein>
    <submittedName>
        <fullName evidence="1">BgTH12-01568</fullName>
    </submittedName>
</protein>
<gene>
    <name evidence="1" type="ORF">BGTH12_LOCUS2674</name>
</gene>
<proteinExistence type="predicted"/>
<accession>A0A9W4CZF5</accession>
<dbReference type="Proteomes" id="UP000683417">
    <property type="component" value="Unassembled WGS sequence"/>
</dbReference>
<sequence length="52" mass="5892">MSLDFETYDLVCCARTSQVKKESELVKFALDARAHCDGFSPDNASSRHAHRF</sequence>
<dbReference type="EMBL" id="CAJHIT010000005">
    <property type="protein sequence ID" value="CAD6501316.1"/>
    <property type="molecule type" value="Genomic_DNA"/>
</dbReference>
<comment type="caution">
    <text evidence="1">The sequence shown here is derived from an EMBL/GenBank/DDBJ whole genome shotgun (WGS) entry which is preliminary data.</text>
</comment>
<evidence type="ECO:0000313" key="2">
    <source>
        <dbReference type="Proteomes" id="UP000683417"/>
    </source>
</evidence>
<evidence type="ECO:0000313" key="1">
    <source>
        <dbReference type="EMBL" id="CAD6501316.1"/>
    </source>
</evidence>
<reference evidence="1" key="1">
    <citation type="submission" date="2020-10" db="EMBL/GenBank/DDBJ databases">
        <authorList>
            <person name="Muller C M."/>
        </authorList>
    </citation>
    <scope>NUCLEOTIDE SEQUENCE</scope>
    <source>
        <strain evidence="1">THUN-12</strain>
    </source>
</reference>
<name>A0A9W4CZF5_BLUGR</name>
<organism evidence="1 2">
    <name type="scientific">Blumeria graminis f. sp. triticale</name>
    <dbReference type="NCBI Taxonomy" id="1689686"/>
    <lineage>
        <taxon>Eukaryota</taxon>
        <taxon>Fungi</taxon>
        <taxon>Dikarya</taxon>
        <taxon>Ascomycota</taxon>
        <taxon>Pezizomycotina</taxon>
        <taxon>Leotiomycetes</taxon>
        <taxon>Erysiphales</taxon>
        <taxon>Erysiphaceae</taxon>
        <taxon>Blumeria</taxon>
    </lineage>
</organism>